<dbReference type="Gene3D" id="3.90.79.10">
    <property type="entry name" value="Nucleoside Triphosphate Pyrophosphohydrolase"/>
    <property type="match status" value="1"/>
</dbReference>
<dbReference type="InterPro" id="IPR015797">
    <property type="entry name" value="NUDIX_hydrolase-like_dom_sf"/>
</dbReference>
<reference evidence="3 4" key="1">
    <citation type="submission" date="2024-04" db="EMBL/GenBank/DDBJ databases">
        <title>genome sequences of Mucor flavus KT1a and Helicostylum pulchrum KT1b strains isolation_sourced from the surface of a dry-aged beef.</title>
        <authorList>
            <person name="Toyotome T."/>
            <person name="Hosono M."/>
            <person name="Torimaru M."/>
            <person name="Fukuda K."/>
            <person name="Mikami N."/>
        </authorList>
    </citation>
    <scope>NUCLEOTIDE SEQUENCE [LARGE SCALE GENOMIC DNA]</scope>
    <source>
        <strain evidence="3 4">KT1b</strain>
    </source>
</reference>
<evidence type="ECO:0000313" key="4">
    <source>
        <dbReference type="Proteomes" id="UP001476247"/>
    </source>
</evidence>
<dbReference type="CDD" id="cd04678">
    <property type="entry name" value="NUDIX_MTH2_Nudt15"/>
    <property type="match status" value="1"/>
</dbReference>
<dbReference type="PANTHER" id="PTHR16099:SF5">
    <property type="entry name" value="NUCLEOTIDE TRIPHOSPHATE DIPHOSPHATASE NUDT15"/>
    <property type="match status" value="1"/>
</dbReference>
<dbReference type="SUPFAM" id="SSF55811">
    <property type="entry name" value="Nudix"/>
    <property type="match status" value="1"/>
</dbReference>
<dbReference type="EMBL" id="BAABUJ010000015">
    <property type="protein sequence ID" value="GAA5800308.1"/>
    <property type="molecule type" value="Genomic_DNA"/>
</dbReference>
<dbReference type="InterPro" id="IPR020084">
    <property type="entry name" value="NUDIX_hydrolase_CS"/>
</dbReference>
<comment type="caution">
    <text evidence="3">The sequence shown here is derived from an EMBL/GenBank/DDBJ whole genome shotgun (WGS) entry which is preliminary data.</text>
</comment>
<feature type="domain" description="Nudix hydrolase" evidence="2">
    <location>
        <begin position="6"/>
        <end position="152"/>
    </location>
</feature>
<name>A0ABP9XZX8_9FUNG</name>
<sequence>MTVQEHVRVGVGCFVTYRDPTDGKQRFLIGQRQGSHGANTYGLPGGHLDMFEDFETCAQREILEETNLRLDKSKMQFITALNNIMQAEQKHYVTIFMYNQIDYKTIGHVKVMEPEKLQGTWLWVTTEQLKGLKNLFSPLQKFIEEQDLSFLD</sequence>
<dbReference type="Proteomes" id="UP001476247">
    <property type="component" value="Unassembled WGS sequence"/>
</dbReference>
<keyword evidence="1" id="KW-0378">Hydrolase</keyword>
<dbReference type="PROSITE" id="PS00893">
    <property type="entry name" value="NUDIX_BOX"/>
    <property type="match status" value="1"/>
</dbReference>
<organism evidence="3 4">
    <name type="scientific">Helicostylum pulchrum</name>
    <dbReference type="NCBI Taxonomy" id="562976"/>
    <lineage>
        <taxon>Eukaryota</taxon>
        <taxon>Fungi</taxon>
        <taxon>Fungi incertae sedis</taxon>
        <taxon>Mucoromycota</taxon>
        <taxon>Mucoromycotina</taxon>
        <taxon>Mucoromycetes</taxon>
        <taxon>Mucorales</taxon>
        <taxon>Mucorineae</taxon>
        <taxon>Mucoraceae</taxon>
        <taxon>Helicostylum</taxon>
    </lineage>
</organism>
<keyword evidence="4" id="KW-1185">Reference proteome</keyword>
<dbReference type="PROSITE" id="PS51462">
    <property type="entry name" value="NUDIX"/>
    <property type="match status" value="1"/>
</dbReference>
<evidence type="ECO:0000313" key="3">
    <source>
        <dbReference type="EMBL" id="GAA5800308.1"/>
    </source>
</evidence>
<evidence type="ECO:0000256" key="1">
    <source>
        <dbReference type="ARBA" id="ARBA00022801"/>
    </source>
</evidence>
<dbReference type="InterPro" id="IPR000086">
    <property type="entry name" value="NUDIX_hydrolase_dom"/>
</dbReference>
<dbReference type="Pfam" id="PF00293">
    <property type="entry name" value="NUDIX"/>
    <property type="match status" value="1"/>
</dbReference>
<proteinExistence type="predicted"/>
<gene>
    <name evidence="3" type="ORF">HPULCUR_005734</name>
</gene>
<evidence type="ECO:0000259" key="2">
    <source>
        <dbReference type="PROSITE" id="PS51462"/>
    </source>
</evidence>
<dbReference type="PANTHER" id="PTHR16099">
    <property type="entry name" value="8-OXO-DGTP DIPHOSPHATES NUDT15"/>
    <property type="match status" value="1"/>
</dbReference>
<accession>A0ABP9XZX8</accession>
<protein>
    <recommendedName>
        <fullName evidence="2">Nudix hydrolase domain-containing protein</fullName>
    </recommendedName>
</protein>